<accession>A0AAP5NDK0</accession>
<dbReference type="Proteomes" id="UP001249240">
    <property type="component" value="Unassembled WGS sequence"/>
</dbReference>
<evidence type="ECO:0000313" key="4">
    <source>
        <dbReference type="EMBL" id="MDT2536647.1"/>
    </source>
</evidence>
<evidence type="ECO:0000256" key="1">
    <source>
        <dbReference type="ARBA" id="ARBA00023002"/>
    </source>
</evidence>
<dbReference type="GO" id="GO:0008106">
    <property type="term" value="F:alcohol dehydrogenase (NADP+) activity"/>
    <property type="evidence" value="ECO:0007669"/>
    <property type="project" value="TreeGrafter"/>
</dbReference>
<dbReference type="Pfam" id="PF25137">
    <property type="entry name" value="ADH_Fe_C"/>
    <property type="match status" value="1"/>
</dbReference>
<dbReference type="Gene3D" id="3.40.50.1970">
    <property type="match status" value="1"/>
</dbReference>
<evidence type="ECO:0000313" key="5">
    <source>
        <dbReference type="EMBL" id="MDT2545388.1"/>
    </source>
</evidence>
<feature type="domain" description="Fe-containing alcohol dehydrogenase-like C-terminal" evidence="3">
    <location>
        <begin position="192"/>
        <end position="388"/>
    </location>
</feature>
<dbReference type="GO" id="GO:0005829">
    <property type="term" value="C:cytosol"/>
    <property type="evidence" value="ECO:0007669"/>
    <property type="project" value="TreeGrafter"/>
</dbReference>
<dbReference type="PANTHER" id="PTHR43633">
    <property type="entry name" value="ALCOHOL DEHYDROGENASE YQHD"/>
    <property type="match status" value="1"/>
</dbReference>
<dbReference type="PANTHER" id="PTHR43633:SF1">
    <property type="entry name" value="ALCOHOL DEHYDROGENASE YQHD"/>
    <property type="match status" value="1"/>
</dbReference>
<feature type="domain" description="Alcohol dehydrogenase iron-type/glycerol dehydrogenase GldA" evidence="2">
    <location>
        <begin position="9"/>
        <end position="177"/>
    </location>
</feature>
<proteinExistence type="predicted"/>
<dbReference type="InterPro" id="IPR018211">
    <property type="entry name" value="ADH_Fe_CS"/>
</dbReference>
<dbReference type="InterPro" id="IPR001670">
    <property type="entry name" value="ADH_Fe/GldA"/>
</dbReference>
<dbReference type="GO" id="GO:1990002">
    <property type="term" value="F:methylglyoxal reductase (NADPH) (acetol producing) activity"/>
    <property type="evidence" value="ECO:0007669"/>
    <property type="project" value="TreeGrafter"/>
</dbReference>
<evidence type="ECO:0000259" key="2">
    <source>
        <dbReference type="Pfam" id="PF00465"/>
    </source>
</evidence>
<protein>
    <submittedName>
        <fullName evidence="4">Iron-containing alcohol dehydrogenase</fullName>
    </submittedName>
</protein>
<dbReference type="SUPFAM" id="SSF56796">
    <property type="entry name" value="Dehydroquinate synthase-like"/>
    <property type="match status" value="1"/>
</dbReference>
<dbReference type="Proteomes" id="UP001254770">
    <property type="component" value="Unassembled WGS sequence"/>
</dbReference>
<comment type="caution">
    <text evidence="4">The sequence shown here is derived from an EMBL/GenBank/DDBJ whole genome shotgun (WGS) entry which is preliminary data.</text>
</comment>
<dbReference type="Pfam" id="PF00465">
    <property type="entry name" value="Fe-ADH"/>
    <property type="match status" value="1"/>
</dbReference>
<dbReference type="InterPro" id="IPR056798">
    <property type="entry name" value="ADH_Fe_C"/>
</dbReference>
<dbReference type="EMBL" id="JARPXL010000014">
    <property type="protein sequence ID" value="MDT2545388.1"/>
    <property type="molecule type" value="Genomic_DNA"/>
</dbReference>
<organism evidence="4 6">
    <name type="scientific">Enterococcus raffinosus</name>
    <dbReference type="NCBI Taxonomy" id="71452"/>
    <lineage>
        <taxon>Bacteria</taxon>
        <taxon>Bacillati</taxon>
        <taxon>Bacillota</taxon>
        <taxon>Bacilli</taxon>
        <taxon>Lactobacillales</taxon>
        <taxon>Enterococcaceae</taxon>
        <taxon>Enterococcus</taxon>
    </lineage>
</organism>
<evidence type="ECO:0000313" key="6">
    <source>
        <dbReference type="Proteomes" id="UP001249240"/>
    </source>
</evidence>
<dbReference type="FunFam" id="3.40.50.1970:FF:000003">
    <property type="entry name" value="Alcohol dehydrogenase, iron-containing"/>
    <property type="match status" value="1"/>
</dbReference>
<dbReference type="GeneID" id="67041925"/>
<name>A0AAP5NDK0_9ENTE</name>
<evidence type="ECO:0000259" key="3">
    <source>
        <dbReference type="Pfam" id="PF25137"/>
    </source>
</evidence>
<reference evidence="4" key="1">
    <citation type="submission" date="2023-03" db="EMBL/GenBank/DDBJ databases">
        <authorList>
            <person name="Shen W."/>
            <person name="Cai J."/>
        </authorList>
    </citation>
    <scope>NUCLEOTIDE SEQUENCE</scope>
    <source>
        <strain evidence="4">B646-2</strain>
        <strain evidence="5">Y15</strain>
    </source>
</reference>
<dbReference type="PROSITE" id="PS00060">
    <property type="entry name" value="ADH_IRON_2"/>
    <property type="match status" value="1"/>
</dbReference>
<dbReference type="RefSeq" id="WP_028021342.1">
    <property type="nucleotide sequence ID" value="NZ_CABLCA010000052.1"/>
</dbReference>
<gene>
    <name evidence="5" type="ORF">P7D69_13640</name>
    <name evidence="4" type="ORF">P7D78_00800</name>
</gene>
<dbReference type="GO" id="GO:1990362">
    <property type="term" value="F:butanol dehydrogenase (NAD+) activity"/>
    <property type="evidence" value="ECO:0007669"/>
    <property type="project" value="InterPro"/>
</dbReference>
<sequence length="389" mass="43551">MLNFNYYNPANIYFGRNEEQRIGELINKWSEAKKVLILYSGDYFEKLGIAKTIHEELSKYEIQYFENGQVVPNPALSLINELSEFVKEKGIDFILAVGGGSVIDTAKATALGSMYEGNTWDFFTGDKEVTEALPIGAISTVASSGSEMSPATIISNAEHKLGVESEIIIPKFSIVNPEFTIKLPKYYTGVGTADILSHLLERYFSEVDHTDITDYLLEGAIRATLVNGVKLMGDLENYDLRAEMSLTAIIAHNNSLELGREPDWGSHRIEHELSGQYGVVHGEGMVVVTLAWMKYVSRFSPKQFVKYGIRVFEIDPVIYTEEEIIDLAIEKTKEFFVKLGMKTTLTELEIDDTHFETMADRATKGDMQTVGHLKSLNSSDIVEILKLAI</sequence>
<dbReference type="CDD" id="cd08187">
    <property type="entry name" value="BDH"/>
    <property type="match status" value="1"/>
</dbReference>
<dbReference type="EMBL" id="JARPXM010000001">
    <property type="protein sequence ID" value="MDT2536647.1"/>
    <property type="molecule type" value="Genomic_DNA"/>
</dbReference>
<dbReference type="Gene3D" id="1.20.1090.10">
    <property type="entry name" value="Dehydroquinate synthase-like - alpha domain"/>
    <property type="match status" value="1"/>
</dbReference>
<dbReference type="AlphaFoldDB" id="A0AAP5NDK0"/>
<keyword evidence="1" id="KW-0560">Oxidoreductase</keyword>
<dbReference type="InterPro" id="IPR044731">
    <property type="entry name" value="BDH-like"/>
</dbReference>
<dbReference type="GO" id="GO:0046872">
    <property type="term" value="F:metal ion binding"/>
    <property type="evidence" value="ECO:0007669"/>
    <property type="project" value="InterPro"/>
</dbReference>